<feature type="transmembrane region" description="Helical" evidence="6">
    <location>
        <begin position="304"/>
        <end position="323"/>
    </location>
</feature>
<feature type="transmembrane region" description="Helical" evidence="6">
    <location>
        <begin position="110"/>
        <end position="128"/>
    </location>
</feature>
<dbReference type="OrthoDB" id="427213at2759"/>
<dbReference type="PROSITE" id="PS50801">
    <property type="entry name" value="STAS"/>
    <property type="match status" value="1"/>
</dbReference>
<evidence type="ECO:0000313" key="9">
    <source>
        <dbReference type="Proteomes" id="UP000750334"/>
    </source>
</evidence>
<evidence type="ECO:0000256" key="2">
    <source>
        <dbReference type="ARBA" id="ARBA00022692"/>
    </source>
</evidence>
<comment type="caution">
    <text evidence="8">The sequence shown here is derived from an EMBL/GenBank/DDBJ whole genome shotgun (WGS) entry which is preliminary data.</text>
</comment>
<feature type="compositionally biased region" description="Polar residues" evidence="5">
    <location>
        <begin position="14"/>
        <end position="28"/>
    </location>
</feature>
<feature type="transmembrane region" description="Helical" evidence="6">
    <location>
        <begin position="188"/>
        <end position="208"/>
    </location>
</feature>
<dbReference type="AlphaFoldDB" id="A0A9P6VYB4"/>
<dbReference type="InterPro" id="IPR036513">
    <property type="entry name" value="STAS_dom_sf"/>
</dbReference>
<gene>
    <name evidence="8" type="ORF">C6P45_002185</name>
</gene>
<dbReference type="Gene3D" id="3.30.750.24">
    <property type="entry name" value="STAS domain"/>
    <property type="match status" value="1"/>
</dbReference>
<sequence>MTKQESLLGRPQQVRKNYGSTEENSPNPYSLRERTDTESDIFSVRKDDRDTNNLFLSSPRRSRLFVNNNANGDDNNTLNSKHSFWDVVPYYMPCFVWIPTYSWSMLFGDIIAGISLASFQIPLALSYATSLAHVEPLCGLYSLAITPFVYAIFGSVPHMIVGPEGALSLVMGQTIEKIMSHNEELSSVNLASIVTFIAGLTLLFAGICRIGFLGSVLSRALLRGFISSVGFVMIINSLVSELKLSKLLQETPGHHHTAFEKVLFLIKYGPDNYHRATALVSLSCFTILFAIRYAKKKLSKRFKWVIIFPEILFVVVLMIYISAKFDFKKKYGIAILGDFNSGSFEGLINPVSKENRSLFSILYSVGIAVALLGFFESTTASKSLGGIDNSTVSSNRELIAMGIMNVGASIFGALPAFGGYGRSKINAMSGAKSVVSGVFMGFITLFTIRYLLPIIRFIPTCVLSVITTIVGISLLEEAPADIKFHIACHGYNELIIFTLTFLTTIFYSVDVGITIGCVYSLLYIVKRSAKSRIQILAKVEGLDHFVNADEYHIYHHTISSSDALNLEHFKDCLVVKIPEPLTFSNTEDLKERLDRLERFGSVNSHPGSKDIRSRETVKYVIIDLKGMTFIDSSSVQILKEIITEYKERDVTVIFTRVPFNNEIRFRLQKSGITDLIMRYDRSMINGTNPNPSIDGQLPDVSGDEAYFPNIEEALQAIEIL</sequence>
<dbReference type="PANTHER" id="PTHR11814">
    <property type="entry name" value="SULFATE TRANSPORTER"/>
    <property type="match status" value="1"/>
</dbReference>
<keyword evidence="2 6" id="KW-0812">Transmembrane</keyword>
<feature type="domain" description="STAS" evidence="7">
    <location>
        <begin position="562"/>
        <end position="717"/>
    </location>
</feature>
<feature type="transmembrane region" description="Helical" evidence="6">
    <location>
        <begin position="495"/>
        <end position="525"/>
    </location>
</feature>
<keyword evidence="4 6" id="KW-0472">Membrane</keyword>
<accession>A0A9P6VYB4</accession>
<feature type="non-terminal residue" evidence="8">
    <location>
        <position position="720"/>
    </location>
</feature>
<organism evidence="8 9">
    <name type="scientific">Maudiozyma exigua</name>
    <name type="common">Yeast</name>
    <name type="synonym">Kazachstania exigua</name>
    <dbReference type="NCBI Taxonomy" id="34358"/>
    <lineage>
        <taxon>Eukaryota</taxon>
        <taxon>Fungi</taxon>
        <taxon>Dikarya</taxon>
        <taxon>Ascomycota</taxon>
        <taxon>Saccharomycotina</taxon>
        <taxon>Saccharomycetes</taxon>
        <taxon>Saccharomycetales</taxon>
        <taxon>Saccharomycetaceae</taxon>
        <taxon>Maudiozyma</taxon>
    </lineage>
</organism>
<keyword evidence="9" id="KW-1185">Reference proteome</keyword>
<dbReference type="Pfam" id="PF01740">
    <property type="entry name" value="STAS"/>
    <property type="match status" value="1"/>
</dbReference>
<dbReference type="GO" id="GO:0008271">
    <property type="term" value="F:secondary active sulfate transmembrane transporter activity"/>
    <property type="evidence" value="ECO:0007669"/>
    <property type="project" value="InterPro"/>
</dbReference>
<feature type="transmembrane region" description="Helical" evidence="6">
    <location>
        <begin position="357"/>
        <end position="377"/>
    </location>
</feature>
<feature type="transmembrane region" description="Helical" evidence="6">
    <location>
        <begin position="87"/>
        <end position="104"/>
    </location>
</feature>
<feature type="transmembrane region" description="Helical" evidence="6">
    <location>
        <begin position="220"/>
        <end position="239"/>
    </location>
</feature>
<evidence type="ECO:0000256" key="1">
    <source>
        <dbReference type="ARBA" id="ARBA00004141"/>
    </source>
</evidence>
<dbReference type="Pfam" id="PF00916">
    <property type="entry name" value="Sulfate_transp"/>
    <property type="match status" value="1"/>
</dbReference>
<evidence type="ECO:0000256" key="6">
    <source>
        <dbReference type="SAM" id="Phobius"/>
    </source>
</evidence>
<keyword evidence="3 6" id="KW-1133">Transmembrane helix</keyword>
<feature type="region of interest" description="Disordered" evidence="5">
    <location>
        <begin position="1"/>
        <end position="37"/>
    </location>
</feature>
<proteinExistence type="predicted"/>
<dbReference type="InterPro" id="IPR001902">
    <property type="entry name" value="SLC26A/SulP_fam"/>
</dbReference>
<dbReference type="PROSITE" id="PS01130">
    <property type="entry name" value="SLC26A"/>
    <property type="match status" value="1"/>
</dbReference>
<feature type="transmembrane region" description="Helical" evidence="6">
    <location>
        <begin position="398"/>
        <end position="421"/>
    </location>
</feature>
<dbReference type="GO" id="GO:0016020">
    <property type="term" value="C:membrane"/>
    <property type="evidence" value="ECO:0007669"/>
    <property type="project" value="UniProtKB-SubCell"/>
</dbReference>
<dbReference type="Proteomes" id="UP000750334">
    <property type="component" value="Unassembled WGS sequence"/>
</dbReference>
<feature type="transmembrane region" description="Helical" evidence="6">
    <location>
        <begin position="457"/>
        <end position="475"/>
    </location>
</feature>
<protein>
    <recommendedName>
        <fullName evidence="7">STAS domain-containing protein</fullName>
    </recommendedName>
</protein>
<dbReference type="InterPro" id="IPR018045">
    <property type="entry name" value="S04_transporter_CS"/>
</dbReference>
<evidence type="ECO:0000256" key="4">
    <source>
        <dbReference type="ARBA" id="ARBA00023136"/>
    </source>
</evidence>
<dbReference type="SUPFAM" id="SSF52091">
    <property type="entry name" value="SpoIIaa-like"/>
    <property type="match status" value="1"/>
</dbReference>
<evidence type="ECO:0000259" key="7">
    <source>
        <dbReference type="PROSITE" id="PS50801"/>
    </source>
</evidence>
<name>A0A9P6VYB4_MAUEX</name>
<dbReference type="InterPro" id="IPR011547">
    <property type="entry name" value="SLC26A/SulP_dom"/>
</dbReference>
<evidence type="ECO:0000313" key="8">
    <source>
        <dbReference type="EMBL" id="KAG0658436.1"/>
    </source>
</evidence>
<feature type="transmembrane region" description="Helical" evidence="6">
    <location>
        <begin position="433"/>
        <end position="452"/>
    </location>
</feature>
<evidence type="ECO:0000256" key="3">
    <source>
        <dbReference type="ARBA" id="ARBA00022989"/>
    </source>
</evidence>
<dbReference type="CDD" id="cd07042">
    <property type="entry name" value="STAS_SulP_like_sulfate_transporter"/>
    <property type="match status" value="1"/>
</dbReference>
<dbReference type="InterPro" id="IPR002645">
    <property type="entry name" value="STAS_dom"/>
</dbReference>
<dbReference type="EMBL" id="PUHR01000212">
    <property type="protein sequence ID" value="KAG0658436.1"/>
    <property type="molecule type" value="Genomic_DNA"/>
</dbReference>
<evidence type="ECO:0000256" key="5">
    <source>
        <dbReference type="SAM" id="MobiDB-lite"/>
    </source>
</evidence>
<feature type="transmembrane region" description="Helical" evidence="6">
    <location>
        <begin position="273"/>
        <end position="292"/>
    </location>
</feature>
<comment type="subcellular location">
    <subcellularLocation>
        <location evidence="1">Membrane</location>
        <topology evidence="1">Multi-pass membrane protein</topology>
    </subcellularLocation>
</comment>
<feature type="transmembrane region" description="Helical" evidence="6">
    <location>
        <begin position="140"/>
        <end position="161"/>
    </location>
</feature>
<reference evidence="8 9" key="1">
    <citation type="submission" date="2020-11" db="EMBL/GenBank/DDBJ databases">
        <title>Kefir isolates.</title>
        <authorList>
            <person name="Marcisauskas S."/>
            <person name="Kim Y."/>
            <person name="Blasche S."/>
        </authorList>
    </citation>
    <scope>NUCLEOTIDE SEQUENCE [LARGE SCALE GENOMIC DNA]</scope>
    <source>
        <strain evidence="8 9">OG2</strain>
    </source>
</reference>